<accession>A0ABW8ZRI4</accession>
<evidence type="ECO:0000313" key="4">
    <source>
        <dbReference type="Proteomes" id="UP001629249"/>
    </source>
</evidence>
<organism evidence="3 4">
    <name type="scientific">Paraburkholderia agricolaris</name>
    <dbReference type="NCBI Taxonomy" id="2152888"/>
    <lineage>
        <taxon>Bacteria</taxon>
        <taxon>Pseudomonadati</taxon>
        <taxon>Pseudomonadota</taxon>
        <taxon>Betaproteobacteria</taxon>
        <taxon>Burkholderiales</taxon>
        <taxon>Burkholderiaceae</taxon>
        <taxon>Paraburkholderia</taxon>
    </lineage>
</organism>
<protein>
    <submittedName>
        <fullName evidence="3">AMP-binding protein</fullName>
    </submittedName>
</protein>
<feature type="region of interest" description="Disordered" evidence="1">
    <location>
        <begin position="359"/>
        <end position="389"/>
    </location>
</feature>
<evidence type="ECO:0000259" key="2">
    <source>
        <dbReference type="Pfam" id="PF00501"/>
    </source>
</evidence>
<keyword evidence="4" id="KW-1185">Reference proteome</keyword>
<sequence length="389" mass="42977">MTNAQPSTLPDWLRHQAQHRPHAVALRHKRLGAWHALSWQDVATAVEHLAAGLAQHGFAAGDALLLVSHPREEALLLSLAAQWNGGVAIPLDPQLAGDTLRPVLAQIAPRFAFAEDDSQVDRLLAHEGLRVVDANPRNLAPHPHPVVIGYRTLAVQREGGFASVAQPHDDAFAFVRLDADGHLVEQRLPHARLVREAQQLAATEKLSPYDEAFAARAFAAASQARYLIAPWVLSGFRLNFPESLATRDNDRRELAPTLVAGTRETYARVAQLVDDRLPAARSWRRRLISRAQRRQGGPLVRALSWWLIARPLRAVIGFSRTHAALVIGPPLDEKTAALFEALRVDVRAWPDAGDWRRVEPRRQAAVPQRHAADSGLQDPTQQSAQQPAY</sequence>
<gene>
    <name evidence="3" type="ORF">PQR66_22620</name>
</gene>
<proteinExistence type="predicted"/>
<feature type="compositionally biased region" description="Polar residues" evidence="1">
    <location>
        <begin position="377"/>
        <end position="389"/>
    </location>
</feature>
<dbReference type="RefSeq" id="WP_408335552.1">
    <property type="nucleotide sequence ID" value="NZ_JAQQFH010000057.1"/>
</dbReference>
<evidence type="ECO:0000313" key="3">
    <source>
        <dbReference type="EMBL" id="MFL9885849.1"/>
    </source>
</evidence>
<name>A0ABW8ZRI4_9BURK</name>
<dbReference type="EMBL" id="JAQQFN010000018">
    <property type="protein sequence ID" value="MFL9885849.1"/>
    <property type="molecule type" value="Genomic_DNA"/>
</dbReference>
<dbReference type="SUPFAM" id="SSF56801">
    <property type="entry name" value="Acetyl-CoA synthetase-like"/>
    <property type="match status" value="1"/>
</dbReference>
<dbReference type="Gene3D" id="3.40.50.12780">
    <property type="entry name" value="N-terminal domain of ligase-like"/>
    <property type="match status" value="1"/>
</dbReference>
<reference evidence="3 4" key="1">
    <citation type="journal article" date="2024" name="Chem. Sci.">
        <title>Discovery of megapolipeptins by genome mining of a Burkholderiales bacteria collection.</title>
        <authorList>
            <person name="Paulo B.S."/>
            <person name="Recchia M.J.J."/>
            <person name="Lee S."/>
            <person name="Fergusson C.H."/>
            <person name="Romanowski S.B."/>
            <person name="Hernandez A."/>
            <person name="Krull N."/>
            <person name="Liu D.Y."/>
            <person name="Cavanagh H."/>
            <person name="Bos A."/>
            <person name="Gray C.A."/>
            <person name="Murphy B.T."/>
            <person name="Linington R.G."/>
            <person name="Eustaquio A.S."/>
        </authorList>
    </citation>
    <scope>NUCLEOTIDE SEQUENCE [LARGE SCALE GENOMIC DNA]</scope>
    <source>
        <strain evidence="3 4">RL16-012-BIC-B</strain>
    </source>
</reference>
<dbReference type="InterPro" id="IPR042099">
    <property type="entry name" value="ANL_N_sf"/>
</dbReference>
<dbReference type="Proteomes" id="UP001629249">
    <property type="component" value="Unassembled WGS sequence"/>
</dbReference>
<dbReference type="Pfam" id="PF00501">
    <property type="entry name" value="AMP-binding"/>
    <property type="match status" value="1"/>
</dbReference>
<evidence type="ECO:0000256" key="1">
    <source>
        <dbReference type="SAM" id="MobiDB-lite"/>
    </source>
</evidence>
<feature type="domain" description="AMP-dependent synthetase/ligase" evidence="2">
    <location>
        <begin position="13"/>
        <end position="128"/>
    </location>
</feature>
<comment type="caution">
    <text evidence="3">The sequence shown here is derived from an EMBL/GenBank/DDBJ whole genome shotgun (WGS) entry which is preliminary data.</text>
</comment>
<dbReference type="InterPro" id="IPR000873">
    <property type="entry name" value="AMP-dep_synth/lig_dom"/>
</dbReference>